<protein>
    <recommendedName>
        <fullName evidence="4">HTH araC/xylS-type domain-containing protein</fullName>
    </recommendedName>
</protein>
<dbReference type="Gene3D" id="1.10.10.60">
    <property type="entry name" value="Homeodomain-like"/>
    <property type="match status" value="2"/>
</dbReference>
<keyword evidence="6" id="KW-1185">Reference proteome</keyword>
<feature type="domain" description="HTH araC/xylS-type" evidence="4">
    <location>
        <begin position="234"/>
        <end position="330"/>
    </location>
</feature>
<evidence type="ECO:0000256" key="1">
    <source>
        <dbReference type="ARBA" id="ARBA00023015"/>
    </source>
</evidence>
<sequence>MGINVGKDYGAWKKVGGSFNDLPVRGGLVTERKEKYSFSFSDAELVQINIPGIYIVYGDILFKQQQMYFRPTYDVPDMVKLRFTLSGNGTIFNRVNKQQYIFNSNQQNIIYMPELDGTGKYDTGHSYRFFEVHFAKEKFLQLAEHSTKALQVLADYADTGRYTQLAEQNLPISWAMQHCIRDILDCDYPEGLKRMFIESKCIELLVLQVEAFERAISQKQPSALHSAYDRDCLYHARDYLIANIHQPPSVAELAKICGINEFKLKQGFKGLFDNSIFGYLSDYRLNHAKELLLDGLPIKSVAFMLGYSSVQHFSNAFRKKFSSTPGKLKS</sequence>
<keyword evidence="1" id="KW-0805">Transcription regulation</keyword>
<dbReference type="InterPro" id="IPR018060">
    <property type="entry name" value="HTH_AraC"/>
</dbReference>
<accession>A0A0T5VLI2</accession>
<dbReference type="PANTHER" id="PTHR47893">
    <property type="entry name" value="REGULATORY PROTEIN PCHR"/>
    <property type="match status" value="1"/>
</dbReference>
<dbReference type="STRING" id="687842.ASU31_17645"/>
<dbReference type="Proteomes" id="UP000051950">
    <property type="component" value="Unassembled WGS sequence"/>
</dbReference>
<dbReference type="GO" id="GO:0043565">
    <property type="term" value="F:sequence-specific DNA binding"/>
    <property type="evidence" value="ECO:0007669"/>
    <property type="project" value="InterPro"/>
</dbReference>
<proteinExistence type="predicted"/>
<comment type="caution">
    <text evidence="5">The sequence shown here is derived from an EMBL/GenBank/DDBJ whole genome shotgun (WGS) entry which is preliminary data.</text>
</comment>
<evidence type="ECO:0000256" key="3">
    <source>
        <dbReference type="ARBA" id="ARBA00023163"/>
    </source>
</evidence>
<keyword evidence="3" id="KW-0804">Transcription</keyword>
<dbReference type="OrthoDB" id="799767at2"/>
<dbReference type="EMBL" id="LMZQ01000014">
    <property type="protein sequence ID" value="KRT14728.1"/>
    <property type="molecule type" value="Genomic_DNA"/>
</dbReference>
<gene>
    <name evidence="5" type="ORF">ASU31_17645</name>
</gene>
<dbReference type="InterPro" id="IPR020449">
    <property type="entry name" value="Tscrpt_reg_AraC-type_HTH"/>
</dbReference>
<dbReference type="SMART" id="SM00342">
    <property type="entry name" value="HTH_ARAC"/>
    <property type="match status" value="1"/>
</dbReference>
<dbReference type="SUPFAM" id="SSF46689">
    <property type="entry name" value="Homeodomain-like"/>
    <property type="match status" value="2"/>
</dbReference>
<dbReference type="InterPro" id="IPR018062">
    <property type="entry name" value="HTH_AraC-typ_CS"/>
</dbReference>
<dbReference type="Pfam" id="PF12833">
    <property type="entry name" value="HTH_18"/>
    <property type="match status" value="1"/>
</dbReference>
<dbReference type="PRINTS" id="PR00032">
    <property type="entry name" value="HTHARAC"/>
</dbReference>
<keyword evidence="2" id="KW-0238">DNA-binding</keyword>
<reference evidence="5 6" key="1">
    <citation type="submission" date="2015-11" db="EMBL/GenBank/DDBJ databases">
        <title>Sequence of Pedobacter ginsenosidimutans.</title>
        <authorList>
            <person name="Carson E."/>
            <person name="Keyser V."/>
            <person name="Newman J."/>
            <person name="Miller J."/>
        </authorList>
    </citation>
    <scope>NUCLEOTIDE SEQUENCE [LARGE SCALE GENOMIC DNA]</scope>
    <source>
        <strain evidence="5 6">KACC 14530</strain>
    </source>
</reference>
<dbReference type="GO" id="GO:0003700">
    <property type="term" value="F:DNA-binding transcription factor activity"/>
    <property type="evidence" value="ECO:0007669"/>
    <property type="project" value="InterPro"/>
</dbReference>
<dbReference type="PROSITE" id="PS00041">
    <property type="entry name" value="HTH_ARAC_FAMILY_1"/>
    <property type="match status" value="1"/>
</dbReference>
<dbReference type="PROSITE" id="PS01124">
    <property type="entry name" value="HTH_ARAC_FAMILY_2"/>
    <property type="match status" value="1"/>
</dbReference>
<evidence type="ECO:0000313" key="5">
    <source>
        <dbReference type="EMBL" id="KRT14728.1"/>
    </source>
</evidence>
<evidence type="ECO:0000256" key="2">
    <source>
        <dbReference type="ARBA" id="ARBA00023125"/>
    </source>
</evidence>
<organism evidence="5 6">
    <name type="scientific">Pedobacter ginsenosidimutans</name>
    <dbReference type="NCBI Taxonomy" id="687842"/>
    <lineage>
        <taxon>Bacteria</taxon>
        <taxon>Pseudomonadati</taxon>
        <taxon>Bacteroidota</taxon>
        <taxon>Sphingobacteriia</taxon>
        <taxon>Sphingobacteriales</taxon>
        <taxon>Sphingobacteriaceae</taxon>
        <taxon>Pedobacter</taxon>
    </lineage>
</organism>
<evidence type="ECO:0000313" key="6">
    <source>
        <dbReference type="Proteomes" id="UP000051950"/>
    </source>
</evidence>
<dbReference type="InterPro" id="IPR009057">
    <property type="entry name" value="Homeodomain-like_sf"/>
</dbReference>
<dbReference type="RefSeq" id="WP_057933595.1">
    <property type="nucleotide sequence ID" value="NZ_LMZQ01000014.1"/>
</dbReference>
<name>A0A0T5VLI2_9SPHI</name>
<dbReference type="AlphaFoldDB" id="A0A0T5VLI2"/>
<dbReference type="InterPro" id="IPR053142">
    <property type="entry name" value="PchR_regulatory_protein"/>
</dbReference>
<dbReference type="PANTHER" id="PTHR47893:SF1">
    <property type="entry name" value="REGULATORY PROTEIN PCHR"/>
    <property type="match status" value="1"/>
</dbReference>
<evidence type="ECO:0000259" key="4">
    <source>
        <dbReference type="PROSITE" id="PS01124"/>
    </source>
</evidence>